<organism evidence="1">
    <name type="scientific">marine sediment metagenome</name>
    <dbReference type="NCBI Taxonomy" id="412755"/>
    <lineage>
        <taxon>unclassified sequences</taxon>
        <taxon>metagenomes</taxon>
        <taxon>ecological metagenomes</taxon>
    </lineage>
</organism>
<proteinExistence type="predicted"/>
<name>X0TLT6_9ZZZZ</name>
<sequence>IIINEVEVLVKPGPVHPPGEITDPGIIPPIVIDHHERLHIKLPELGETMIVLSVAGVESNKQIDHNPLRVNTDINHLLDATKNRLLSLNEIPCEIIFSGREMRII</sequence>
<gene>
    <name evidence="1" type="ORF">S01H1_28056</name>
</gene>
<reference evidence="1" key="1">
    <citation type="journal article" date="2014" name="Front. Microbiol.">
        <title>High frequency of phylogenetically diverse reductive dehalogenase-homologous genes in deep subseafloor sedimentary metagenomes.</title>
        <authorList>
            <person name="Kawai M."/>
            <person name="Futagami T."/>
            <person name="Toyoda A."/>
            <person name="Takaki Y."/>
            <person name="Nishi S."/>
            <person name="Hori S."/>
            <person name="Arai W."/>
            <person name="Tsubouchi T."/>
            <person name="Morono Y."/>
            <person name="Uchiyama I."/>
            <person name="Ito T."/>
            <person name="Fujiyama A."/>
            <person name="Inagaki F."/>
            <person name="Takami H."/>
        </authorList>
    </citation>
    <scope>NUCLEOTIDE SEQUENCE</scope>
    <source>
        <strain evidence="1">Expedition CK06-06</strain>
    </source>
</reference>
<comment type="caution">
    <text evidence="1">The sequence shown here is derived from an EMBL/GenBank/DDBJ whole genome shotgun (WGS) entry which is preliminary data.</text>
</comment>
<feature type="non-terminal residue" evidence="1">
    <location>
        <position position="1"/>
    </location>
</feature>
<protein>
    <submittedName>
        <fullName evidence="1">Uncharacterized protein</fullName>
    </submittedName>
</protein>
<dbReference type="EMBL" id="BARS01017126">
    <property type="protein sequence ID" value="GAF94508.1"/>
    <property type="molecule type" value="Genomic_DNA"/>
</dbReference>
<accession>X0TLT6</accession>
<dbReference type="AlphaFoldDB" id="X0TLT6"/>
<evidence type="ECO:0000313" key="1">
    <source>
        <dbReference type="EMBL" id="GAF94508.1"/>
    </source>
</evidence>